<dbReference type="SMART" id="SM00671">
    <property type="entry name" value="SEL1"/>
    <property type="match status" value="5"/>
</dbReference>
<dbReference type="Pfam" id="PF13432">
    <property type="entry name" value="TPR_16"/>
    <property type="match status" value="3"/>
</dbReference>
<dbReference type="EMBL" id="AQGU01000028">
    <property type="protein sequence ID" value="MBE0360867.1"/>
    <property type="molecule type" value="Genomic_DNA"/>
</dbReference>
<dbReference type="InterPro" id="IPR007111">
    <property type="entry name" value="NACHT_NTPase"/>
</dbReference>
<dbReference type="SUPFAM" id="SSF81901">
    <property type="entry name" value="HCP-like"/>
    <property type="match status" value="1"/>
</dbReference>
<feature type="repeat" description="TPR" evidence="1">
    <location>
        <begin position="587"/>
        <end position="620"/>
    </location>
</feature>
<dbReference type="InterPro" id="IPR019734">
    <property type="entry name" value="TPR_rpt"/>
</dbReference>
<dbReference type="InterPro" id="IPR027417">
    <property type="entry name" value="P-loop_NTPase"/>
</dbReference>
<organism evidence="3 4">
    <name type="scientific">Pseudoalteromonas aliena SW19</name>
    <dbReference type="NCBI Taxonomy" id="1314866"/>
    <lineage>
        <taxon>Bacteria</taxon>
        <taxon>Pseudomonadati</taxon>
        <taxon>Pseudomonadota</taxon>
        <taxon>Gammaproteobacteria</taxon>
        <taxon>Alteromonadales</taxon>
        <taxon>Pseudoalteromonadaceae</taxon>
        <taxon>Pseudoalteromonas</taxon>
    </lineage>
</organism>
<feature type="domain" description="NACHT" evidence="2">
    <location>
        <begin position="51"/>
        <end position="178"/>
    </location>
</feature>
<dbReference type="InterPro" id="IPR006597">
    <property type="entry name" value="Sel1-like"/>
</dbReference>
<feature type="repeat" description="TPR" evidence="1">
    <location>
        <begin position="651"/>
        <end position="684"/>
    </location>
</feature>
<comment type="caution">
    <text evidence="3">The sequence shown here is derived from an EMBL/GenBank/DDBJ whole genome shotgun (WGS) entry which is preliminary data.</text>
</comment>
<dbReference type="InterPro" id="IPR011991">
    <property type="entry name" value="ArsR-like_HTH"/>
</dbReference>
<dbReference type="PROSITE" id="PS50005">
    <property type="entry name" value="TPR"/>
    <property type="match status" value="2"/>
</dbReference>
<dbReference type="Gene3D" id="3.40.50.300">
    <property type="entry name" value="P-loop containing nucleotide triphosphate hydrolases"/>
    <property type="match status" value="1"/>
</dbReference>
<keyword evidence="4" id="KW-1185">Reference proteome</keyword>
<dbReference type="Gene3D" id="1.25.40.10">
    <property type="entry name" value="Tetratricopeptide repeat domain"/>
    <property type="match status" value="3"/>
</dbReference>
<dbReference type="RefSeq" id="WP_193156392.1">
    <property type="nucleotide sequence ID" value="NZ_AQGU01000028.1"/>
</dbReference>
<dbReference type="SUPFAM" id="SSF48452">
    <property type="entry name" value="TPR-like"/>
    <property type="match status" value="1"/>
</dbReference>
<protein>
    <recommendedName>
        <fullName evidence="2">NACHT domain-containing protein</fullName>
    </recommendedName>
</protein>
<dbReference type="SUPFAM" id="SSF52540">
    <property type="entry name" value="P-loop containing nucleoside triphosphate hydrolases"/>
    <property type="match status" value="1"/>
</dbReference>
<evidence type="ECO:0000313" key="4">
    <source>
        <dbReference type="Proteomes" id="UP000648482"/>
    </source>
</evidence>
<gene>
    <name evidence="3" type="ORF">PALI_a2934</name>
</gene>
<dbReference type="InterPro" id="IPR011990">
    <property type="entry name" value="TPR-like_helical_dom_sf"/>
</dbReference>
<dbReference type="CDD" id="cd00090">
    <property type="entry name" value="HTH_ARSR"/>
    <property type="match status" value="1"/>
</dbReference>
<proteinExistence type="predicted"/>
<keyword evidence="1" id="KW-0802">TPR repeat</keyword>
<dbReference type="PANTHER" id="PTHR12558:SF13">
    <property type="entry name" value="CELL DIVISION CYCLE PROTEIN 27 HOMOLOG"/>
    <property type="match status" value="1"/>
</dbReference>
<reference evidence="3 4" key="1">
    <citation type="submission" date="2015-06" db="EMBL/GenBank/DDBJ databases">
        <title>Genome sequence of Pseudoalteromonas aliena.</title>
        <authorList>
            <person name="Xie B.-B."/>
            <person name="Rong J.-C."/>
            <person name="Qin Q.-L."/>
            <person name="Zhang Y.-Z."/>
        </authorList>
    </citation>
    <scope>NUCLEOTIDE SEQUENCE [LARGE SCALE GENOMIC DNA]</scope>
    <source>
        <strain evidence="3 4">SW19</strain>
    </source>
</reference>
<dbReference type="SMART" id="SM00028">
    <property type="entry name" value="TPR"/>
    <property type="match status" value="6"/>
</dbReference>
<evidence type="ECO:0000259" key="2">
    <source>
        <dbReference type="Pfam" id="PF05729"/>
    </source>
</evidence>
<dbReference type="Pfam" id="PF05729">
    <property type="entry name" value="NACHT"/>
    <property type="match status" value="1"/>
</dbReference>
<name>A0ABR9E2U2_9GAMM</name>
<evidence type="ECO:0000313" key="3">
    <source>
        <dbReference type="EMBL" id="MBE0360867.1"/>
    </source>
</evidence>
<dbReference type="Proteomes" id="UP000648482">
    <property type="component" value="Unassembled WGS sequence"/>
</dbReference>
<dbReference type="InterPro" id="IPR036388">
    <property type="entry name" value="WH-like_DNA-bd_sf"/>
</dbReference>
<dbReference type="Gene3D" id="1.10.10.10">
    <property type="entry name" value="Winged helix-like DNA-binding domain superfamily/Winged helix DNA-binding domain"/>
    <property type="match status" value="1"/>
</dbReference>
<accession>A0ABR9E2U2</accession>
<sequence length="865" mass="100449">MSQTNYSRYKYTPDEIDETEFLAKFVVRNHDFDDIFDDIKNSDYTVPSQHFIIVGQRGQGKTTLLRKIKLAAQAEPTLADLLIPIKFSEEQYQIRSLSRLWEEIADYLQCTAEDDFATIHDDMESHFDDADYELKSFSYLEKAVKAKNKKLLLLIDNIDELLGKLKEKEQRRLREILLTSPTLKIIGGSTKMLEQHFDYGKPFYEFFKIIKLTGLNKQECFDFLASMGDEQQKKKIAHIIKSTPERIETLRRLTGGVPRTMVMLFDIFVDDGGNAFDDLLKILDDATPLYKHRMDDLPDTLQDITHTIAMNWDGISTKEIAKKTRLESKTVSAQLKQLETKYGIVESISIGKNKIYKIEERFFNIWYLMRFGRKKDRQKVEWLVNFLTSWCNPADLERRAKDFMSAIRGGTIQESCAYHMCEALSYAGLDINTEHEMKESTKAYLTSKNSRFVNDLSASDREIITEALQLADENEIDVAIRLLINSQKNSAKILFCIGLLYRTNESFEEAEYYFLQSLKRGGSDALLSLGMLYHEGKCFKEAEKYYLKAAESEVTKSFIHLGHLYYDQNQIAKAETYYLKASDSSDNNALFYLGHLYAKQAQFEKAENYYQLAIKFGDNNAFLDLGALYCQQGLFEKAKDHYQKAYEKGNYSALINLGNVYFEQDQFNIAESYYLKALKNNDNRALLNLGQIYYIQGLFDKSESYYLKAINAGISSAQECLVWLYFEQNHDLSKALQLVRTDYEQDPNFSNTYAYAVILLWTEHLSQSGKLFLQWLNMDGEHNDYDITLYLTLLMAKKQLYKTKELVELPEHALKDKCKPVWYALMTLMQDEFPYELTKMGGELQESVDEILQQVAKFEEKYALD</sequence>
<evidence type="ECO:0000256" key="1">
    <source>
        <dbReference type="PROSITE-ProRule" id="PRU00339"/>
    </source>
</evidence>
<dbReference type="PANTHER" id="PTHR12558">
    <property type="entry name" value="CELL DIVISION CYCLE 16,23,27"/>
    <property type="match status" value="1"/>
</dbReference>